<dbReference type="AlphaFoldDB" id="A0A915P8Q3"/>
<accession>A0A915P8Q3</accession>
<protein>
    <submittedName>
        <fullName evidence="2">Uncharacterized protein</fullName>
    </submittedName>
</protein>
<proteinExistence type="predicted"/>
<dbReference type="Proteomes" id="UP000887560">
    <property type="component" value="Unplaced"/>
</dbReference>
<sequence>MLCFDVSEVKIYLNLFIGDEMKPRWHEEPHDDDNKKYFRHIVVPKINSRKKAENFRSCGQRYGCMLRLFVVTGSLNYIKVSRGRHHGHAGTNDRAIRNALHFITSDNIADGIGVPEE</sequence>
<keyword evidence="1" id="KW-1185">Reference proteome</keyword>
<reference evidence="2" key="1">
    <citation type="submission" date="2022-11" db="UniProtKB">
        <authorList>
            <consortium name="WormBaseParasite"/>
        </authorList>
    </citation>
    <scope>IDENTIFICATION</scope>
</reference>
<evidence type="ECO:0000313" key="2">
    <source>
        <dbReference type="WBParaSite" id="scf7180000424029.g12062"/>
    </source>
</evidence>
<dbReference type="WBParaSite" id="scf7180000424029.g12062">
    <property type="protein sequence ID" value="scf7180000424029.g12062"/>
    <property type="gene ID" value="scf7180000424029.g12062"/>
</dbReference>
<name>A0A915P8Q3_9BILA</name>
<evidence type="ECO:0000313" key="1">
    <source>
        <dbReference type="Proteomes" id="UP000887560"/>
    </source>
</evidence>
<organism evidence="1 2">
    <name type="scientific">Meloidogyne floridensis</name>
    <dbReference type="NCBI Taxonomy" id="298350"/>
    <lineage>
        <taxon>Eukaryota</taxon>
        <taxon>Metazoa</taxon>
        <taxon>Ecdysozoa</taxon>
        <taxon>Nematoda</taxon>
        <taxon>Chromadorea</taxon>
        <taxon>Rhabditida</taxon>
        <taxon>Tylenchina</taxon>
        <taxon>Tylenchomorpha</taxon>
        <taxon>Tylenchoidea</taxon>
        <taxon>Meloidogynidae</taxon>
        <taxon>Meloidogyninae</taxon>
        <taxon>Meloidogyne</taxon>
    </lineage>
</organism>